<dbReference type="SMART" id="SM01419">
    <property type="entry name" value="Thiol-ester_cl"/>
    <property type="match status" value="1"/>
</dbReference>
<evidence type="ECO:0000256" key="1">
    <source>
        <dbReference type="ARBA" id="ARBA00010952"/>
    </source>
</evidence>
<dbReference type="AlphaFoldDB" id="A0A9C6XAQ0"/>
<keyword evidence="6" id="KW-1015">Disulfide bond</keyword>
<evidence type="ECO:0000256" key="4">
    <source>
        <dbReference type="ARBA" id="ARBA00022900"/>
    </source>
</evidence>
<reference evidence="10" key="1">
    <citation type="submission" date="2025-08" db="UniProtKB">
        <authorList>
            <consortium name="RefSeq"/>
        </authorList>
    </citation>
    <scope>IDENTIFICATION</scope>
    <source>
        <tissue evidence="10">Whole organism</tissue>
    </source>
</reference>
<dbReference type="Proteomes" id="UP000504606">
    <property type="component" value="Unplaced"/>
</dbReference>
<evidence type="ECO:0000259" key="7">
    <source>
        <dbReference type="SMART" id="SM01359"/>
    </source>
</evidence>
<evidence type="ECO:0000313" key="9">
    <source>
        <dbReference type="Proteomes" id="UP000504606"/>
    </source>
</evidence>
<protein>
    <submittedName>
        <fullName evidence="10">CD109 antigen</fullName>
    </submittedName>
</protein>
<dbReference type="InterPro" id="IPR014756">
    <property type="entry name" value="Ig_E-set"/>
</dbReference>
<dbReference type="InterPro" id="IPR019742">
    <property type="entry name" value="MacrogloblnA2_CS"/>
</dbReference>
<dbReference type="Pfam" id="PF07703">
    <property type="entry name" value="A2M_BRD"/>
    <property type="match status" value="1"/>
</dbReference>
<feature type="domain" description="Alpha-2-macroglobulin" evidence="8">
    <location>
        <begin position="448"/>
        <end position="539"/>
    </location>
</feature>
<dbReference type="OrthoDB" id="9998011at2759"/>
<dbReference type="InterPro" id="IPR011625">
    <property type="entry name" value="A2M_N_BRD"/>
</dbReference>
<evidence type="ECO:0000313" key="10">
    <source>
        <dbReference type="RefSeq" id="XP_052132261.1"/>
    </source>
</evidence>
<dbReference type="InterPro" id="IPR008930">
    <property type="entry name" value="Terpenoid_cyclase/PrenylTrfase"/>
</dbReference>
<dbReference type="InterPro" id="IPR001599">
    <property type="entry name" value="Macroglobln_a2"/>
</dbReference>
<dbReference type="InterPro" id="IPR013783">
    <property type="entry name" value="Ig-like_fold"/>
</dbReference>
<dbReference type="Gene3D" id="2.20.130.20">
    <property type="match status" value="1"/>
</dbReference>
<name>A0A9C6XAQ0_FRAOC</name>
<dbReference type="RefSeq" id="XP_052132261.1">
    <property type="nucleotide sequence ID" value="XM_052276301.1"/>
</dbReference>
<dbReference type="Gene3D" id="1.50.10.20">
    <property type="match status" value="1"/>
</dbReference>
<keyword evidence="9" id="KW-1185">Reference proteome</keyword>
<dbReference type="Pfam" id="PF00207">
    <property type="entry name" value="A2M"/>
    <property type="match status" value="1"/>
</dbReference>
<keyword evidence="2" id="KW-0646">Protease inhibitor</keyword>
<dbReference type="SUPFAM" id="SSF48239">
    <property type="entry name" value="Terpenoid cyclases/Protein prenyltransferases"/>
    <property type="match status" value="1"/>
</dbReference>
<keyword evidence="3" id="KW-0732">Signal</keyword>
<dbReference type="SUPFAM" id="SSF81296">
    <property type="entry name" value="E set domains"/>
    <property type="match status" value="1"/>
</dbReference>
<dbReference type="Gene3D" id="6.20.50.160">
    <property type="match status" value="1"/>
</dbReference>
<sequence length="823" mass="90680">MELTYIAGFEGEYVCKWEIQLQGDFTRDIRLEVIVEEALTLRRQNMSTLVTVHKYKYTMELIRSSRFFKPGLKYSAFVKVAHHDGTPVQDDVNPVSFRYGYTWDTDKYLSFDKPLPRNGIVRVDFYPPADAVTLGIEARYLDLTEWFSTIDASISPSSNFIQASLVTQNPKVNEDVEVEVNSTAPLSHLSYQVLGRGDIVVAHSMLLAGQSATRFRFLATHPMAPHARVLVSTVLEGGEVLADVLDVELDGLLQNFVDVALTPSTTEPGRDVELRLQTRPNSYIGILAVDQSVLQLRAGNDITEDDVREELLGYGHNPALSAEQQAVGIDLPLDRAPRTPRSAPRWRPGAATTQEVFDNAGAVILTNGFVMENVRVEHADDPLRAHNRAPHRHLPVPGLPVVKPDLGPPVAYLPATRPPLAGPYAFSRIPHPVWNHPKVFLTKAPAHTWLFANVSSGADGRASIRRAVPDSITSWVVTAFAVDPLYGLGLTPQPSKLTVFRPFFVTVDLPYSVVRGEVVSLPIVVFNYMDRDVTAEVTLEHAGELEFADVSNEVSAPAGLELYRRKRVTAKAQETGFTSFMVIPREVGSITIKVTATSDRAGDAIERKLLVKPEGDTVSKNKAILVDLRSSNSFKTNVTLHIPKYIVPGSERIEVSAVGDILGPTIPNLDSLIRMPHGCGEQNMITFVPNVVILDYLKNSGMLSQAVESRARGYMEQGYQQQLTYRHKDGSFSAFGESDPSGSTWLTAFVARAFRQGQAYIPLEERVVDEALQWLAEHQAANGSFPELGTVVHASMQGGAARGLALTSYVLTTFLYNQVSITP</sequence>
<dbReference type="PANTHER" id="PTHR11412:SF136">
    <property type="entry name" value="CD109 ANTIGEN"/>
    <property type="match status" value="1"/>
</dbReference>
<dbReference type="PROSITE" id="PS00477">
    <property type="entry name" value="ALPHA_2_MACROGLOBULIN"/>
    <property type="match status" value="1"/>
</dbReference>
<dbReference type="Gene3D" id="2.60.40.1930">
    <property type="match status" value="1"/>
</dbReference>
<dbReference type="GO" id="GO:0004867">
    <property type="term" value="F:serine-type endopeptidase inhibitor activity"/>
    <property type="evidence" value="ECO:0007669"/>
    <property type="project" value="UniProtKB-KW"/>
</dbReference>
<comment type="similarity">
    <text evidence="1">Belongs to the protease inhibitor I39 (alpha-2-macroglobulin) family.</text>
</comment>
<gene>
    <name evidence="10" type="primary">LOC113204081</name>
</gene>
<accession>A0A9C6XAQ0</accession>
<dbReference type="Pfam" id="PF07678">
    <property type="entry name" value="TED_complement"/>
    <property type="match status" value="1"/>
</dbReference>
<dbReference type="InterPro" id="IPR011626">
    <property type="entry name" value="Alpha-macroglobulin_TED"/>
</dbReference>
<organism evidence="9 10">
    <name type="scientific">Frankliniella occidentalis</name>
    <name type="common">Western flower thrips</name>
    <name type="synonym">Euthrips occidentalis</name>
    <dbReference type="NCBI Taxonomy" id="133901"/>
    <lineage>
        <taxon>Eukaryota</taxon>
        <taxon>Metazoa</taxon>
        <taxon>Ecdysozoa</taxon>
        <taxon>Arthropoda</taxon>
        <taxon>Hexapoda</taxon>
        <taxon>Insecta</taxon>
        <taxon>Pterygota</taxon>
        <taxon>Neoptera</taxon>
        <taxon>Paraneoptera</taxon>
        <taxon>Thysanoptera</taxon>
        <taxon>Terebrantia</taxon>
        <taxon>Thripoidea</taxon>
        <taxon>Thripidae</taxon>
        <taxon>Frankliniella</taxon>
    </lineage>
</organism>
<dbReference type="InterPro" id="IPR050473">
    <property type="entry name" value="A2M/Complement_sys"/>
</dbReference>
<evidence type="ECO:0000256" key="5">
    <source>
        <dbReference type="ARBA" id="ARBA00022966"/>
    </source>
</evidence>
<dbReference type="InterPro" id="IPR047565">
    <property type="entry name" value="Alpha-macroglob_thiol-ester_cl"/>
</dbReference>
<dbReference type="PANTHER" id="PTHR11412">
    <property type="entry name" value="MACROGLOBULIN / COMPLEMENT"/>
    <property type="match status" value="1"/>
</dbReference>
<proteinExistence type="inferred from homology"/>
<dbReference type="SMART" id="SM01360">
    <property type="entry name" value="A2M"/>
    <property type="match status" value="1"/>
</dbReference>
<feature type="domain" description="Alpha-2-macroglobulin bait region" evidence="7">
    <location>
        <begin position="161"/>
        <end position="296"/>
    </location>
</feature>
<keyword evidence="4" id="KW-0722">Serine protease inhibitor</keyword>
<dbReference type="GeneID" id="113204081"/>
<dbReference type="GO" id="GO:0005615">
    <property type="term" value="C:extracellular space"/>
    <property type="evidence" value="ECO:0007669"/>
    <property type="project" value="InterPro"/>
</dbReference>
<dbReference type="SMART" id="SM01359">
    <property type="entry name" value="A2M_N_2"/>
    <property type="match status" value="1"/>
</dbReference>
<evidence type="ECO:0000256" key="2">
    <source>
        <dbReference type="ARBA" id="ARBA00022690"/>
    </source>
</evidence>
<evidence type="ECO:0000259" key="8">
    <source>
        <dbReference type="SMART" id="SM01360"/>
    </source>
</evidence>
<dbReference type="KEGG" id="foc:113204081"/>
<evidence type="ECO:0000256" key="3">
    <source>
        <dbReference type="ARBA" id="ARBA00022729"/>
    </source>
</evidence>
<dbReference type="Gene3D" id="2.60.40.10">
    <property type="entry name" value="Immunoglobulins"/>
    <property type="match status" value="2"/>
</dbReference>
<keyword evidence="5" id="KW-0882">Thioester bond</keyword>
<evidence type="ECO:0000256" key="6">
    <source>
        <dbReference type="ARBA" id="ARBA00023157"/>
    </source>
</evidence>